<gene>
    <name evidence="1" type="ORF">IAC53_04570</name>
</gene>
<organism evidence="1 2">
    <name type="scientific">Candidatus Fimenecus excrementigallinarum</name>
    <dbReference type="NCBI Taxonomy" id="2840816"/>
    <lineage>
        <taxon>Bacteria</taxon>
        <taxon>Bacillati</taxon>
        <taxon>Bacillota</taxon>
        <taxon>Clostridia</taxon>
        <taxon>Candidatus Fimenecus</taxon>
    </lineage>
</organism>
<accession>A0A9D1IEJ8</accession>
<reference evidence="1" key="1">
    <citation type="submission" date="2020-10" db="EMBL/GenBank/DDBJ databases">
        <authorList>
            <person name="Gilroy R."/>
        </authorList>
    </citation>
    <scope>NUCLEOTIDE SEQUENCE</scope>
    <source>
        <strain evidence="1">ChiGjej1B1-19959</strain>
    </source>
</reference>
<name>A0A9D1IEJ8_9FIRM</name>
<reference evidence="1" key="2">
    <citation type="journal article" date="2021" name="PeerJ">
        <title>Extensive microbial diversity within the chicken gut microbiome revealed by metagenomics and culture.</title>
        <authorList>
            <person name="Gilroy R."/>
            <person name="Ravi A."/>
            <person name="Getino M."/>
            <person name="Pursley I."/>
            <person name="Horton D.L."/>
            <person name="Alikhan N.F."/>
            <person name="Baker D."/>
            <person name="Gharbi K."/>
            <person name="Hall N."/>
            <person name="Watson M."/>
            <person name="Adriaenssens E.M."/>
            <person name="Foster-Nyarko E."/>
            <person name="Jarju S."/>
            <person name="Secka A."/>
            <person name="Antonio M."/>
            <person name="Oren A."/>
            <person name="Chaudhuri R.R."/>
            <person name="La Ragione R."/>
            <person name="Hildebrand F."/>
            <person name="Pallen M.J."/>
        </authorList>
    </citation>
    <scope>NUCLEOTIDE SEQUENCE</scope>
    <source>
        <strain evidence="1">ChiGjej1B1-19959</strain>
    </source>
</reference>
<dbReference type="Pfam" id="PF07009">
    <property type="entry name" value="NusG_II"/>
    <property type="match status" value="1"/>
</dbReference>
<sequence length="124" mass="13062">MKERKWFSKADCLVLCLLGLFAAAFFLWRAGASPGTAAVVTVEGETVLTVDLAACEAQETYTLPNGVELLAEAHTIRVAFSDCPDGLCMQAGVLSKAGDTAVCVPNRTVVSVVGSDRPVHAVTY</sequence>
<dbReference type="Proteomes" id="UP000824071">
    <property type="component" value="Unassembled WGS sequence"/>
</dbReference>
<comment type="caution">
    <text evidence="1">The sequence shown here is derived from an EMBL/GenBank/DDBJ whole genome shotgun (WGS) entry which is preliminary data.</text>
</comment>
<dbReference type="InterPro" id="IPR038690">
    <property type="entry name" value="NusG_2_sf"/>
</dbReference>
<evidence type="ECO:0000313" key="2">
    <source>
        <dbReference type="Proteomes" id="UP000824071"/>
    </source>
</evidence>
<dbReference type="Gene3D" id="2.60.320.10">
    <property type="entry name" value="N-utilization substance G protein NusG, insert domain"/>
    <property type="match status" value="1"/>
</dbReference>
<protein>
    <submittedName>
        <fullName evidence="1">NusG domain II-containing protein</fullName>
    </submittedName>
</protein>
<dbReference type="AlphaFoldDB" id="A0A9D1IEJ8"/>
<evidence type="ECO:0000313" key="1">
    <source>
        <dbReference type="EMBL" id="HIU35867.1"/>
    </source>
</evidence>
<proteinExistence type="predicted"/>
<dbReference type="EMBL" id="DVMW01000029">
    <property type="protein sequence ID" value="HIU35867.1"/>
    <property type="molecule type" value="Genomic_DNA"/>
</dbReference>
<dbReference type="CDD" id="cd09846">
    <property type="entry name" value="DUF1312"/>
    <property type="match status" value="1"/>
</dbReference>